<evidence type="ECO:0000313" key="16">
    <source>
        <dbReference type="Proteomes" id="UP000002320"/>
    </source>
</evidence>
<dbReference type="PANTHER" id="PTHR24248:SF199">
    <property type="entry name" value="IP13425P-RELATED"/>
    <property type="match status" value="1"/>
</dbReference>
<comment type="similarity">
    <text evidence="2">Belongs to the G-protein coupled receptor 1 family.</text>
</comment>
<dbReference type="GO" id="GO:0005886">
    <property type="term" value="C:plasma membrane"/>
    <property type="evidence" value="ECO:0007669"/>
    <property type="project" value="UniProtKB-SubCell"/>
</dbReference>
<dbReference type="eggNOG" id="KOG3656">
    <property type="taxonomic scope" value="Eukaryota"/>
</dbReference>
<dbReference type="AlphaFoldDB" id="B0WKK6"/>
<feature type="domain" description="G-protein coupled receptors family 1 profile" evidence="13">
    <location>
        <begin position="1"/>
        <end position="82"/>
    </location>
</feature>
<dbReference type="PANTHER" id="PTHR24248">
    <property type="entry name" value="ADRENERGIC RECEPTOR-RELATED G-PROTEIN COUPLED RECEPTOR"/>
    <property type="match status" value="1"/>
</dbReference>
<dbReference type="EMBL" id="DS231973">
    <property type="protein sequence ID" value="EDS29900.1"/>
    <property type="molecule type" value="Genomic_DNA"/>
</dbReference>
<evidence type="ECO:0000256" key="12">
    <source>
        <dbReference type="SAM" id="SignalP"/>
    </source>
</evidence>
<evidence type="ECO:0000256" key="11">
    <source>
        <dbReference type="SAM" id="Phobius"/>
    </source>
</evidence>
<reference evidence="15" key="2">
    <citation type="submission" date="2020-05" db="UniProtKB">
        <authorList>
            <consortium name="EnsemblMetazoa"/>
        </authorList>
    </citation>
    <scope>IDENTIFICATION</scope>
    <source>
        <strain evidence="15">JHB</strain>
    </source>
</reference>
<evidence type="ECO:0000259" key="13">
    <source>
        <dbReference type="PROSITE" id="PS50262"/>
    </source>
</evidence>
<feature type="chain" id="PRO_5014566785" description="G-protein coupled receptors family 1 profile domain-containing protein" evidence="12">
    <location>
        <begin position="20"/>
        <end position="82"/>
    </location>
</feature>
<dbReference type="HOGENOM" id="CLU_2560541_0_0_1"/>
<dbReference type="GO" id="GO:0043410">
    <property type="term" value="P:positive regulation of MAPK cascade"/>
    <property type="evidence" value="ECO:0007669"/>
    <property type="project" value="TreeGrafter"/>
</dbReference>
<reference evidence="14" key="1">
    <citation type="submission" date="2007-03" db="EMBL/GenBank/DDBJ databases">
        <title>Annotation of Culex pipiens quinquefasciatus.</title>
        <authorList>
            <consortium name="The Broad Institute Genome Sequencing Platform"/>
            <person name="Atkinson P.W."/>
            <person name="Hemingway J."/>
            <person name="Christensen B.M."/>
            <person name="Higgs S."/>
            <person name="Kodira C."/>
            <person name="Hannick L."/>
            <person name="Megy K."/>
            <person name="O'Leary S."/>
            <person name="Pearson M."/>
            <person name="Haas B.J."/>
            <person name="Mauceli E."/>
            <person name="Wortman J.R."/>
            <person name="Lee N.H."/>
            <person name="Guigo R."/>
            <person name="Stanke M."/>
            <person name="Alvarado L."/>
            <person name="Amedeo P."/>
            <person name="Antoine C.H."/>
            <person name="Arensburger P."/>
            <person name="Bidwell S.L."/>
            <person name="Crawford M."/>
            <person name="Camaro F."/>
            <person name="Devon K."/>
            <person name="Engels R."/>
            <person name="Hammond M."/>
            <person name="Howarth C."/>
            <person name="Koehrsen M."/>
            <person name="Lawson D."/>
            <person name="Montgomery P."/>
            <person name="Nene V."/>
            <person name="Nusbaum C."/>
            <person name="Puiu D."/>
            <person name="Romero-Severson J."/>
            <person name="Severson D.W."/>
            <person name="Shumway M."/>
            <person name="Sisk P."/>
            <person name="Stolte C."/>
            <person name="Zeng Q."/>
            <person name="Eisenstadt E."/>
            <person name="Fraser-Liggett C."/>
            <person name="Strausberg R."/>
            <person name="Galagan J."/>
            <person name="Birren B."/>
            <person name="Collins F.H."/>
        </authorList>
    </citation>
    <scope>NUCLEOTIDE SEQUENCE [LARGE SCALE GENOMIC DNA]</scope>
    <source>
        <strain evidence="14">JHB</strain>
    </source>
</reference>
<keyword evidence="4 11" id="KW-0812">Transmembrane</keyword>
<gene>
    <name evidence="15" type="primary">6039678</name>
    <name evidence="14" type="ORF">CpipJ_CPIJ007717</name>
</gene>
<evidence type="ECO:0000256" key="3">
    <source>
        <dbReference type="ARBA" id="ARBA00022475"/>
    </source>
</evidence>
<evidence type="ECO:0000256" key="8">
    <source>
        <dbReference type="ARBA" id="ARBA00023157"/>
    </source>
</evidence>
<proteinExistence type="inferred from homology"/>
<dbReference type="OrthoDB" id="5977853at2759"/>
<organism>
    <name type="scientific">Culex quinquefasciatus</name>
    <name type="common">Southern house mosquito</name>
    <name type="synonym">Culex pungens</name>
    <dbReference type="NCBI Taxonomy" id="7176"/>
    <lineage>
        <taxon>Eukaryota</taxon>
        <taxon>Metazoa</taxon>
        <taxon>Ecdysozoa</taxon>
        <taxon>Arthropoda</taxon>
        <taxon>Hexapoda</taxon>
        <taxon>Insecta</taxon>
        <taxon>Pterygota</taxon>
        <taxon>Neoptera</taxon>
        <taxon>Endopterygota</taxon>
        <taxon>Diptera</taxon>
        <taxon>Nematocera</taxon>
        <taxon>Culicoidea</taxon>
        <taxon>Culicidae</taxon>
        <taxon>Culicinae</taxon>
        <taxon>Culicini</taxon>
        <taxon>Culex</taxon>
        <taxon>Culex</taxon>
    </lineage>
</organism>
<dbReference type="InterPro" id="IPR017452">
    <property type="entry name" value="GPCR_Rhodpsn_7TM"/>
</dbReference>
<dbReference type="VEuPathDB" id="VectorBase:CQUJHB011526"/>
<dbReference type="VEuPathDB" id="VectorBase:CPIJ007717"/>
<accession>B0WKK6</accession>
<evidence type="ECO:0000256" key="4">
    <source>
        <dbReference type="ARBA" id="ARBA00022692"/>
    </source>
</evidence>
<evidence type="ECO:0000256" key="5">
    <source>
        <dbReference type="ARBA" id="ARBA00022989"/>
    </source>
</evidence>
<dbReference type="GO" id="GO:0071880">
    <property type="term" value="P:adenylate cyclase-activating adrenergic receptor signaling pathway"/>
    <property type="evidence" value="ECO:0007669"/>
    <property type="project" value="TreeGrafter"/>
</dbReference>
<keyword evidence="7 11" id="KW-0472">Membrane</keyword>
<dbReference type="KEGG" id="cqu:CpipJ_CPIJ007717"/>
<dbReference type="Proteomes" id="UP000002320">
    <property type="component" value="Unassembled WGS sequence"/>
</dbReference>
<keyword evidence="10" id="KW-0807">Transducer</keyword>
<keyword evidence="12" id="KW-0732">Signal</keyword>
<sequence length="82" mass="9674">MIFVVWLVALAITCPPILGWYDQDRSRNECQYNQNKGYVVFSAMGSFFIPMSVMLYVYSKICYVLTSRQHRISRTEVRAWQP</sequence>
<evidence type="ECO:0000256" key="7">
    <source>
        <dbReference type="ARBA" id="ARBA00023136"/>
    </source>
</evidence>
<keyword evidence="8" id="KW-1015">Disulfide bond</keyword>
<dbReference type="EnsemblMetazoa" id="CPIJ007717-RA">
    <property type="protein sequence ID" value="CPIJ007717-PA"/>
    <property type="gene ID" value="CPIJ007717"/>
</dbReference>
<dbReference type="PROSITE" id="PS50262">
    <property type="entry name" value="G_PROTEIN_RECEP_F1_2"/>
    <property type="match status" value="1"/>
</dbReference>
<dbReference type="Gene3D" id="1.20.1070.10">
    <property type="entry name" value="Rhodopsin 7-helix transmembrane proteins"/>
    <property type="match status" value="1"/>
</dbReference>
<evidence type="ECO:0000256" key="1">
    <source>
        <dbReference type="ARBA" id="ARBA00004651"/>
    </source>
</evidence>
<dbReference type="InParanoid" id="B0WKK6"/>
<keyword evidence="5 11" id="KW-1133">Transmembrane helix</keyword>
<dbReference type="SUPFAM" id="SSF81321">
    <property type="entry name" value="Family A G protein-coupled receptor-like"/>
    <property type="match status" value="1"/>
</dbReference>
<evidence type="ECO:0000313" key="14">
    <source>
        <dbReference type="EMBL" id="EDS29900.1"/>
    </source>
</evidence>
<keyword evidence="16" id="KW-1185">Reference proteome</keyword>
<keyword evidence="3" id="KW-1003">Cell membrane</keyword>
<dbReference type="OMA" id="VYSKICY"/>
<dbReference type="InterPro" id="IPR000276">
    <property type="entry name" value="GPCR_Rhodpsn"/>
</dbReference>
<dbReference type="Pfam" id="PF00001">
    <property type="entry name" value="7tm_1"/>
    <property type="match status" value="1"/>
</dbReference>
<dbReference type="GO" id="GO:0004993">
    <property type="term" value="F:G protein-coupled serotonin receptor activity"/>
    <property type="evidence" value="ECO:0007669"/>
    <property type="project" value="UniProtKB-ARBA"/>
</dbReference>
<evidence type="ECO:0000256" key="9">
    <source>
        <dbReference type="ARBA" id="ARBA00023170"/>
    </source>
</evidence>
<evidence type="ECO:0000256" key="6">
    <source>
        <dbReference type="ARBA" id="ARBA00023040"/>
    </source>
</evidence>
<feature type="transmembrane region" description="Helical" evidence="11">
    <location>
        <begin position="38"/>
        <end position="58"/>
    </location>
</feature>
<keyword evidence="6" id="KW-0297">G-protein coupled receptor</keyword>
<keyword evidence="9" id="KW-0675">Receptor</keyword>
<comment type="subcellular location">
    <subcellularLocation>
        <location evidence="1">Cell membrane</location>
        <topology evidence="1">Multi-pass membrane protein</topology>
    </subcellularLocation>
</comment>
<evidence type="ECO:0000256" key="10">
    <source>
        <dbReference type="ARBA" id="ARBA00023224"/>
    </source>
</evidence>
<evidence type="ECO:0000313" key="15">
    <source>
        <dbReference type="EnsemblMetazoa" id="CPIJ007717-PA"/>
    </source>
</evidence>
<feature type="signal peptide" evidence="12">
    <location>
        <begin position="1"/>
        <end position="19"/>
    </location>
</feature>
<dbReference type="STRING" id="7176.B0WKK6"/>
<protein>
    <recommendedName>
        <fullName evidence="13">G-protein coupled receptors family 1 profile domain-containing protein</fullName>
    </recommendedName>
</protein>
<name>B0WKK6_CULQU</name>
<evidence type="ECO:0000256" key="2">
    <source>
        <dbReference type="ARBA" id="ARBA00010663"/>
    </source>
</evidence>